<evidence type="ECO:0000256" key="2">
    <source>
        <dbReference type="ARBA" id="ARBA00011814"/>
    </source>
</evidence>
<dbReference type="SUPFAM" id="SSF55961">
    <property type="entry name" value="Bet v1-like"/>
    <property type="match status" value="1"/>
</dbReference>
<protein>
    <recommendedName>
        <fullName evidence="5">Coenzyme Q-binding protein COQ10 START domain-containing protein</fullName>
    </recommendedName>
</protein>
<comment type="function">
    <text evidence="3">Required for the function of coenzyme Q in the respiratory chain. May serve as a chaperone or may be involved in the transport of Q6 from its site of synthesis to the catalytic sites of the respiratory complexes.</text>
</comment>
<feature type="domain" description="Coenzyme Q-binding protein COQ10 START" evidence="5">
    <location>
        <begin position="69"/>
        <end position="254"/>
    </location>
</feature>
<dbReference type="AlphaFoldDB" id="A0A6J3M8P8"/>
<dbReference type="GO" id="GO:0045333">
    <property type="term" value="P:cellular respiration"/>
    <property type="evidence" value="ECO:0007669"/>
    <property type="project" value="InterPro"/>
</dbReference>
<evidence type="ECO:0000256" key="4">
    <source>
        <dbReference type="SAM" id="MobiDB-lite"/>
    </source>
</evidence>
<sequence length="280" mass="30448">MKAIRPLSIASQALSSRATLATSSTCRTAFITGTQKQIIPQRRTFLADILSNKSQTHQTLSATRTLTCPPSVIYTVISDVGAYSQFVPFCQGSIVTKHSSPTAKDGKSYPEEAKLLIGFNNDISEEFTSRVYCVPGKIVEAVSGNTLSALEGSAEVAHHSARPSPDQDPSRRSTAMAHLRTRWTLSPYPYKPPPADAIDATTYQKNVHESGDARSQDRTQVHLDIEFSFANPLYAALSKAAAPRVADKMIEAFEKRVRAVMEGQGHVQPERAGRISGVSK</sequence>
<dbReference type="CDD" id="cd07813">
    <property type="entry name" value="COQ10p_like"/>
    <property type="match status" value="1"/>
</dbReference>
<dbReference type="PANTHER" id="PTHR12901">
    <property type="entry name" value="SPERM PROTEIN HOMOLOG"/>
    <property type="match status" value="1"/>
</dbReference>
<dbReference type="InterPro" id="IPR023393">
    <property type="entry name" value="START-like_dom_sf"/>
</dbReference>
<reference evidence="7" key="3">
    <citation type="submission" date="2025-08" db="UniProtKB">
        <authorList>
            <consortium name="RefSeq"/>
        </authorList>
    </citation>
    <scope>IDENTIFICATION</scope>
    <source>
        <strain evidence="7">CBS 342.82</strain>
    </source>
</reference>
<evidence type="ECO:0000259" key="5">
    <source>
        <dbReference type="Pfam" id="PF03364"/>
    </source>
</evidence>
<feature type="region of interest" description="Disordered" evidence="4">
    <location>
        <begin position="153"/>
        <end position="175"/>
    </location>
</feature>
<comment type="similarity">
    <text evidence="1">Belongs to the COQ10 family.</text>
</comment>
<dbReference type="PANTHER" id="PTHR12901:SF10">
    <property type="entry name" value="COENZYME Q-BINDING PROTEIN COQ10, MITOCHONDRIAL"/>
    <property type="match status" value="1"/>
</dbReference>
<dbReference type="Pfam" id="PF03364">
    <property type="entry name" value="Polyketide_cyc"/>
    <property type="match status" value="1"/>
</dbReference>
<dbReference type="OrthoDB" id="292693at2759"/>
<comment type="subunit">
    <text evidence="2">Interacts with coenzyme Q.</text>
</comment>
<dbReference type="Proteomes" id="UP000504637">
    <property type="component" value="Unplaced"/>
</dbReference>
<gene>
    <name evidence="7" type="ORF">K489DRAFT_369298</name>
</gene>
<reference evidence="7" key="2">
    <citation type="submission" date="2020-04" db="EMBL/GenBank/DDBJ databases">
        <authorList>
            <consortium name="NCBI Genome Project"/>
        </authorList>
    </citation>
    <scope>NUCLEOTIDE SEQUENCE</scope>
    <source>
        <strain evidence="7">CBS 342.82</strain>
    </source>
</reference>
<dbReference type="RefSeq" id="XP_033461462.1">
    <property type="nucleotide sequence ID" value="XM_033603021.1"/>
</dbReference>
<dbReference type="GO" id="GO:0048039">
    <property type="term" value="F:ubiquinone binding"/>
    <property type="evidence" value="ECO:0007669"/>
    <property type="project" value="InterPro"/>
</dbReference>
<dbReference type="InterPro" id="IPR044996">
    <property type="entry name" value="COQ10-like"/>
</dbReference>
<dbReference type="GeneID" id="54360821"/>
<evidence type="ECO:0000256" key="1">
    <source>
        <dbReference type="ARBA" id="ARBA00006885"/>
    </source>
</evidence>
<proteinExistence type="inferred from homology"/>
<dbReference type="GO" id="GO:0005739">
    <property type="term" value="C:mitochondrion"/>
    <property type="evidence" value="ECO:0007669"/>
    <property type="project" value="TreeGrafter"/>
</dbReference>
<evidence type="ECO:0000313" key="6">
    <source>
        <dbReference type="Proteomes" id="UP000504637"/>
    </source>
</evidence>
<reference evidence="7" key="1">
    <citation type="submission" date="2020-01" db="EMBL/GenBank/DDBJ databases">
        <authorList>
            <consortium name="DOE Joint Genome Institute"/>
            <person name="Haridas S."/>
            <person name="Albert R."/>
            <person name="Binder M."/>
            <person name="Bloem J."/>
            <person name="Labutti K."/>
            <person name="Salamov A."/>
            <person name="Andreopoulos B."/>
            <person name="Baker S.E."/>
            <person name="Barry K."/>
            <person name="Bills G."/>
            <person name="Bluhm B.H."/>
            <person name="Cannon C."/>
            <person name="Castanera R."/>
            <person name="Culley D.E."/>
            <person name="Daum C."/>
            <person name="Ezra D."/>
            <person name="Gonzalez J.B."/>
            <person name="Henrissat B."/>
            <person name="Kuo A."/>
            <person name="Liang C."/>
            <person name="Lipzen A."/>
            <person name="Lutzoni F."/>
            <person name="Magnuson J."/>
            <person name="Mondo S."/>
            <person name="Nolan M."/>
            <person name="Ohm R."/>
            <person name="Pangilinan J."/>
            <person name="Park H.-J."/>
            <person name="Ramirez L."/>
            <person name="Alfaro M."/>
            <person name="Sun H."/>
            <person name="Tritt A."/>
            <person name="Yoshinaga Y."/>
            <person name="Zwiers L.-H."/>
            <person name="Turgeon B.G."/>
            <person name="Goodwin S.B."/>
            <person name="Spatafora J.W."/>
            <person name="Crous P.W."/>
            <person name="Grigoriev I.V."/>
        </authorList>
    </citation>
    <scope>NUCLEOTIDE SEQUENCE</scope>
    <source>
        <strain evidence="7">CBS 342.82</strain>
    </source>
</reference>
<accession>A0A6J3M8P8</accession>
<dbReference type="InterPro" id="IPR005031">
    <property type="entry name" value="COQ10_START"/>
</dbReference>
<name>A0A6J3M8P8_9PEZI</name>
<dbReference type="Gene3D" id="3.30.530.20">
    <property type="match status" value="1"/>
</dbReference>
<keyword evidence="6" id="KW-1185">Reference proteome</keyword>
<organism evidence="7">
    <name type="scientific">Dissoconium aciculare CBS 342.82</name>
    <dbReference type="NCBI Taxonomy" id="1314786"/>
    <lineage>
        <taxon>Eukaryota</taxon>
        <taxon>Fungi</taxon>
        <taxon>Dikarya</taxon>
        <taxon>Ascomycota</taxon>
        <taxon>Pezizomycotina</taxon>
        <taxon>Dothideomycetes</taxon>
        <taxon>Dothideomycetidae</taxon>
        <taxon>Mycosphaerellales</taxon>
        <taxon>Dissoconiaceae</taxon>
        <taxon>Dissoconium</taxon>
    </lineage>
</organism>
<evidence type="ECO:0000256" key="3">
    <source>
        <dbReference type="ARBA" id="ARBA00024947"/>
    </source>
</evidence>
<evidence type="ECO:0000313" key="7">
    <source>
        <dbReference type="RefSeq" id="XP_033461462.1"/>
    </source>
</evidence>